<evidence type="ECO:0000256" key="1">
    <source>
        <dbReference type="SAM" id="SignalP"/>
    </source>
</evidence>
<dbReference type="Gene3D" id="2.40.70.10">
    <property type="entry name" value="Acid Proteases"/>
    <property type="match status" value="1"/>
</dbReference>
<dbReference type="InterPro" id="IPR021109">
    <property type="entry name" value="Peptidase_aspartic_dom_sf"/>
</dbReference>
<dbReference type="PANTHER" id="PTHR38037">
    <property type="entry name" value="ZN_PROTEASE DOMAIN-CONTAINING PROTEIN"/>
    <property type="match status" value="1"/>
</dbReference>
<keyword evidence="1" id="KW-0732">Signal</keyword>
<organism evidence="3 4">
    <name type="scientific">Zhongshania guokunii</name>
    <dbReference type="NCBI Taxonomy" id="641783"/>
    <lineage>
        <taxon>Bacteria</taxon>
        <taxon>Pseudomonadati</taxon>
        <taxon>Pseudomonadota</taxon>
        <taxon>Gammaproteobacteria</taxon>
        <taxon>Cellvibrionales</taxon>
        <taxon>Spongiibacteraceae</taxon>
        <taxon>Zhongshania</taxon>
    </lineage>
</organism>
<keyword evidence="3" id="KW-0645">Protease</keyword>
<keyword evidence="3" id="KW-0378">Hydrolase</keyword>
<accession>A0ABV3U259</accession>
<reference evidence="3 4" key="1">
    <citation type="journal article" date="2011" name="Int. J. Syst. Evol. Microbiol.">
        <title>Zhongshania antarctica gen. nov., sp. nov. and Zhongshania guokunii sp. nov., gammaproteobacteria respectively isolated from coastal attached (fast) ice and surface seawater of the Antarctic.</title>
        <authorList>
            <person name="Li H.J."/>
            <person name="Zhang X.Y."/>
            <person name="Chen C.X."/>
            <person name="Zhang Y.J."/>
            <person name="Gao Z.M."/>
            <person name="Yu Y."/>
            <person name="Chen X.L."/>
            <person name="Chen B."/>
            <person name="Zhang Y.Z."/>
        </authorList>
    </citation>
    <scope>NUCLEOTIDE SEQUENCE [LARGE SCALE GENOMIC DNA]</scope>
    <source>
        <strain evidence="3 4">ZS6-22T</strain>
    </source>
</reference>
<dbReference type="InterPro" id="IPR008503">
    <property type="entry name" value="Asp_endopeptidase"/>
</dbReference>
<feature type="signal peptide" evidence="1">
    <location>
        <begin position="1"/>
        <end position="29"/>
    </location>
</feature>
<comment type="caution">
    <text evidence="3">The sequence shown here is derived from an EMBL/GenBank/DDBJ whole genome shotgun (WGS) entry which is preliminary data.</text>
</comment>
<dbReference type="PANTHER" id="PTHR38037:SF2">
    <property type="entry name" value="ATP-DEPENDENT ZINC PROTEASE DOMAIN-CONTAINING PROTEIN-RELATED"/>
    <property type="match status" value="1"/>
</dbReference>
<evidence type="ECO:0000313" key="4">
    <source>
        <dbReference type="Proteomes" id="UP001557485"/>
    </source>
</evidence>
<feature type="domain" description="Retropepsin-like aspartic endopeptidase" evidence="2">
    <location>
        <begin position="34"/>
        <end position="176"/>
    </location>
</feature>
<dbReference type="GO" id="GO:0008233">
    <property type="term" value="F:peptidase activity"/>
    <property type="evidence" value="ECO:0007669"/>
    <property type="project" value="UniProtKB-KW"/>
</dbReference>
<evidence type="ECO:0000313" key="3">
    <source>
        <dbReference type="EMBL" id="MEX1667980.1"/>
    </source>
</evidence>
<dbReference type="Pfam" id="PF05618">
    <property type="entry name" value="Zn_protease"/>
    <property type="match status" value="1"/>
</dbReference>
<proteinExistence type="predicted"/>
<keyword evidence="4" id="KW-1185">Reference proteome</keyword>
<dbReference type="EMBL" id="JBFRYA010000002">
    <property type="protein sequence ID" value="MEX1667980.1"/>
    <property type="molecule type" value="Genomic_DNA"/>
</dbReference>
<gene>
    <name evidence="3" type="ORF">AB4876_03600</name>
</gene>
<sequence length="190" mass="21166">MKGETVRSAALFLLLINAILISHSSIASADNRLVFGVSEYVYIEELDVRYKAKIDTGAESASINAINAKVEKGQGKKDDLVHFDLVLPDNTLKSVTLPLSKHIRIKRRASDYDEHEKDYTRRPVLELTLCVGGQSHLVEVNLADRRQFSKPMLVGSEPLTAFGALVDPSKKYLQDKSLCTKKAEAKEHDE</sequence>
<dbReference type="RefSeq" id="WP_368380278.1">
    <property type="nucleotide sequence ID" value="NZ_JBFRYA010000002.1"/>
</dbReference>
<feature type="chain" id="PRO_5046908417" evidence="1">
    <location>
        <begin position="30"/>
        <end position="190"/>
    </location>
</feature>
<dbReference type="SUPFAM" id="SSF50630">
    <property type="entry name" value="Acid proteases"/>
    <property type="match status" value="1"/>
</dbReference>
<dbReference type="Proteomes" id="UP001557485">
    <property type="component" value="Unassembled WGS sequence"/>
</dbReference>
<name>A0ABV3U259_9GAMM</name>
<evidence type="ECO:0000259" key="2">
    <source>
        <dbReference type="Pfam" id="PF05618"/>
    </source>
</evidence>
<dbReference type="GO" id="GO:0006508">
    <property type="term" value="P:proteolysis"/>
    <property type="evidence" value="ECO:0007669"/>
    <property type="project" value="UniProtKB-KW"/>
</dbReference>
<protein>
    <submittedName>
        <fullName evidence="3">ATP-dependent zinc protease</fullName>
    </submittedName>
</protein>